<dbReference type="Gene3D" id="3.30.930.10">
    <property type="entry name" value="Bira Bifunctional Protein, Domain 2"/>
    <property type="match status" value="1"/>
</dbReference>
<evidence type="ECO:0000259" key="2">
    <source>
        <dbReference type="PROSITE" id="PS51733"/>
    </source>
</evidence>
<dbReference type="GO" id="GO:0005737">
    <property type="term" value="C:cytoplasm"/>
    <property type="evidence" value="ECO:0007669"/>
    <property type="project" value="TreeGrafter"/>
</dbReference>
<comment type="caution">
    <text evidence="3">The sequence shown here is derived from an EMBL/GenBank/DDBJ whole genome shotgun (WGS) entry which is preliminary data.</text>
</comment>
<proteinExistence type="predicted"/>
<dbReference type="EMBL" id="JQDR03002907">
    <property type="protein sequence ID" value="KAA0202846.1"/>
    <property type="molecule type" value="Genomic_DNA"/>
</dbReference>
<dbReference type="PROSITE" id="PS51733">
    <property type="entry name" value="BPL_LPL_CATALYTIC"/>
    <property type="match status" value="1"/>
</dbReference>
<dbReference type="Proteomes" id="UP000711488">
    <property type="component" value="Unassembled WGS sequence"/>
</dbReference>
<dbReference type="SUPFAM" id="SSF55681">
    <property type="entry name" value="Class II aaRS and biotin synthetases"/>
    <property type="match status" value="1"/>
</dbReference>
<feature type="domain" description="BPL/LPL catalytic" evidence="2">
    <location>
        <begin position="220"/>
        <end position="405"/>
    </location>
</feature>
<reference evidence="3" key="1">
    <citation type="submission" date="2014-08" db="EMBL/GenBank/DDBJ databases">
        <authorList>
            <person name="Murali S."/>
            <person name="Richards S."/>
            <person name="Bandaranaike D."/>
            <person name="Bellair M."/>
            <person name="Blankenburg K."/>
            <person name="Chao H."/>
            <person name="Dinh H."/>
            <person name="Doddapaneni H."/>
            <person name="Dugan-Rocha S."/>
            <person name="Elkadiri S."/>
            <person name="Gnanaolivu R."/>
            <person name="Hughes D."/>
            <person name="Lee S."/>
            <person name="Li M."/>
            <person name="Ming W."/>
            <person name="Munidasa M."/>
            <person name="Muniz J."/>
            <person name="Nguyen L."/>
            <person name="Osuji N."/>
            <person name="Pu L.-L."/>
            <person name="Puazo M."/>
            <person name="Skinner E."/>
            <person name="Qu C."/>
            <person name="Quiroz J."/>
            <person name="Raj R."/>
            <person name="Weissenberger G."/>
            <person name="Xin Y."/>
            <person name="Zou X."/>
            <person name="Han Y."/>
            <person name="Worley K."/>
            <person name="Muzny D."/>
            <person name="Gibbs R."/>
        </authorList>
    </citation>
    <scope>NUCLEOTIDE SEQUENCE</scope>
    <source>
        <strain evidence="3">HAZT.00-mixed</strain>
        <tissue evidence="3">Whole organism</tissue>
    </source>
</reference>
<accession>A0A6A0HAQ8</accession>
<reference evidence="3" key="2">
    <citation type="journal article" date="2018" name="Environ. Sci. Technol.">
        <title>The Toxicogenome of Hyalella azteca: A Model for Sediment Ecotoxicology and Evolutionary Toxicology.</title>
        <authorList>
            <person name="Poynton H.C."/>
            <person name="Hasenbein S."/>
            <person name="Benoit J.B."/>
            <person name="Sepulveda M.S."/>
            <person name="Poelchau M.F."/>
            <person name="Hughes D.S.T."/>
            <person name="Murali S.C."/>
            <person name="Chen S."/>
            <person name="Glastad K.M."/>
            <person name="Goodisman M.A.D."/>
            <person name="Werren J.H."/>
            <person name="Vineis J.H."/>
            <person name="Bowen J.L."/>
            <person name="Friedrich M."/>
            <person name="Jones J."/>
            <person name="Robertson H.M."/>
            <person name="Feyereisen R."/>
            <person name="Mechler-Hickson A."/>
            <person name="Mathers N."/>
            <person name="Lee C.E."/>
            <person name="Colbourne J.K."/>
            <person name="Biales A."/>
            <person name="Johnston J.S."/>
            <person name="Wellborn G.A."/>
            <person name="Rosendale A.J."/>
            <person name="Cridge A.G."/>
            <person name="Munoz-Torres M.C."/>
            <person name="Bain P.A."/>
            <person name="Manny A.R."/>
            <person name="Major K.M."/>
            <person name="Lambert F.N."/>
            <person name="Vulpe C.D."/>
            <person name="Tuck P."/>
            <person name="Blalock B.J."/>
            <person name="Lin Y.Y."/>
            <person name="Smith M.E."/>
            <person name="Ochoa-Acuna H."/>
            <person name="Chen M.M."/>
            <person name="Childers C.P."/>
            <person name="Qu J."/>
            <person name="Dugan S."/>
            <person name="Lee S.L."/>
            <person name="Chao H."/>
            <person name="Dinh H."/>
            <person name="Han Y."/>
            <person name="Doddapaneni H."/>
            <person name="Worley K.C."/>
            <person name="Muzny D.M."/>
            <person name="Gibbs R.A."/>
            <person name="Richards S."/>
        </authorList>
    </citation>
    <scope>NUCLEOTIDE SEQUENCE</scope>
    <source>
        <strain evidence="3">HAZT.00-mixed</strain>
        <tissue evidence="3">Whole organism</tissue>
    </source>
</reference>
<feature type="region of interest" description="Disordered" evidence="1">
    <location>
        <begin position="1"/>
        <end position="41"/>
    </location>
</feature>
<reference evidence="3" key="3">
    <citation type="submission" date="2019-06" db="EMBL/GenBank/DDBJ databases">
        <authorList>
            <person name="Poynton C."/>
            <person name="Hasenbein S."/>
            <person name="Benoit J.B."/>
            <person name="Sepulveda M.S."/>
            <person name="Poelchau M.F."/>
            <person name="Murali S.C."/>
            <person name="Chen S."/>
            <person name="Glastad K.M."/>
            <person name="Werren J.H."/>
            <person name="Vineis J.H."/>
            <person name="Bowen J.L."/>
            <person name="Friedrich M."/>
            <person name="Jones J."/>
            <person name="Robertson H.M."/>
            <person name="Feyereisen R."/>
            <person name="Mechler-Hickson A."/>
            <person name="Mathers N."/>
            <person name="Lee C.E."/>
            <person name="Colbourne J.K."/>
            <person name="Biales A."/>
            <person name="Johnston J.S."/>
            <person name="Wellborn G.A."/>
            <person name="Rosendale A.J."/>
            <person name="Cridge A.G."/>
            <person name="Munoz-Torres M.C."/>
            <person name="Bain P.A."/>
            <person name="Manny A.R."/>
            <person name="Major K.M."/>
            <person name="Lambert F.N."/>
            <person name="Vulpe C.D."/>
            <person name="Tuck P."/>
            <person name="Blalock B.J."/>
            <person name="Lin Y.-Y."/>
            <person name="Smith M.E."/>
            <person name="Ochoa-Acuna H."/>
            <person name="Chen M.-J.M."/>
            <person name="Childers C.P."/>
            <person name="Qu J."/>
            <person name="Dugan S."/>
            <person name="Lee S.L."/>
            <person name="Chao H."/>
            <person name="Dinh H."/>
            <person name="Han Y."/>
            <person name="Doddapaneni H."/>
            <person name="Worley K.C."/>
            <person name="Muzny D.M."/>
            <person name="Gibbs R.A."/>
            <person name="Richards S."/>
        </authorList>
    </citation>
    <scope>NUCLEOTIDE SEQUENCE</scope>
    <source>
        <strain evidence="3">HAZT.00-mixed</strain>
        <tissue evidence="3">Whole organism</tissue>
    </source>
</reference>
<dbReference type="InterPro" id="IPR045864">
    <property type="entry name" value="aa-tRNA-synth_II/BPL/LPL"/>
</dbReference>
<dbReference type="AlphaFoldDB" id="A0A6A0HAQ8"/>
<feature type="compositionally biased region" description="Basic and acidic residues" evidence="1">
    <location>
        <begin position="109"/>
        <end position="122"/>
    </location>
</feature>
<dbReference type="PANTHER" id="PTHR12835">
    <property type="entry name" value="BIOTIN PROTEIN LIGASE"/>
    <property type="match status" value="1"/>
</dbReference>
<dbReference type="InterPro" id="IPR004143">
    <property type="entry name" value="BPL_LPL_catalytic"/>
</dbReference>
<dbReference type="PANTHER" id="PTHR12835:SF5">
    <property type="entry name" value="BIOTIN--PROTEIN LIGASE"/>
    <property type="match status" value="1"/>
</dbReference>
<organism evidence="3">
    <name type="scientific">Hyalella azteca</name>
    <name type="common">Amphipod</name>
    <dbReference type="NCBI Taxonomy" id="294128"/>
    <lineage>
        <taxon>Eukaryota</taxon>
        <taxon>Metazoa</taxon>
        <taxon>Ecdysozoa</taxon>
        <taxon>Arthropoda</taxon>
        <taxon>Crustacea</taxon>
        <taxon>Multicrustacea</taxon>
        <taxon>Malacostraca</taxon>
        <taxon>Eumalacostraca</taxon>
        <taxon>Peracarida</taxon>
        <taxon>Amphipoda</taxon>
        <taxon>Senticaudata</taxon>
        <taxon>Talitrida</taxon>
        <taxon>Talitroidea</taxon>
        <taxon>Hyalellidae</taxon>
        <taxon>Hyalella</taxon>
    </lineage>
</organism>
<protein>
    <recommendedName>
        <fullName evidence="2">BPL/LPL catalytic domain-containing protein</fullName>
    </recommendedName>
</protein>
<evidence type="ECO:0000313" key="3">
    <source>
        <dbReference type="EMBL" id="KAA0202846.1"/>
    </source>
</evidence>
<dbReference type="Pfam" id="PF03099">
    <property type="entry name" value="BPL_LplA_LipB"/>
    <property type="match status" value="1"/>
</dbReference>
<feature type="region of interest" description="Disordered" evidence="1">
    <location>
        <begin position="92"/>
        <end position="122"/>
    </location>
</feature>
<dbReference type="GO" id="GO:0004077">
    <property type="term" value="F:biotin--[biotin carboxyl-carrier protein] ligase activity"/>
    <property type="evidence" value="ECO:0007669"/>
    <property type="project" value="TreeGrafter"/>
</dbReference>
<gene>
    <name evidence="3" type="ORF">HAZT_HAZT001978</name>
</gene>
<name>A0A6A0HAQ8_HYAAZ</name>
<sequence length="490" mass="53263">MHHQHCSHSSPQSNRFSTHLDLDDKPGTSSKRGRGGTVSVEPTHVEIRDTDGRAHVLQLHVLATDDTWGAPSLIGARVRGGRGRGVFSQVHLERGPMTPGTDAPAGGDKAPRGTHHEWDQRGARARREILRDLLSTELLLETEQDERDEWADGHTEWADEQSAGLDAHEPCYSPAVLLGDQRSKKGLLAKLRPKLLGGKELHRPQLRLVFVSFPDDGATEASADVLPVLLSPEAPTKFNKEAYYALLTFYLVCTRLIACSEAADEGGRGGNAWLSPEGCMMFSLQLHLPMASFMGSHLPLIQHLVSVAVVMSMSRDHPGLQLSLKWPNDIYAGPSKLGGVLVQSSLTATTACVNLGVGVNLNNDAPTTSVLQLLRESDPACPPVSVEASLAATFNAIEELINLVETEGPEPFIQIYYSYWKHSGAQVTVLPAEDGRARNAARGGRTVTITGIDYYGFLKGVDCVTREAVSIQPDGNSFNMMENLVYSKNR</sequence>
<evidence type="ECO:0000256" key="1">
    <source>
        <dbReference type="SAM" id="MobiDB-lite"/>
    </source>
</evidence>